<feature type="region of interest" description="Disordered" evidence="1">
    <location>
        <begin position="79"/>
        <end position="193"/>
    </location>
</feature>
<dbReference type="SUPFAM" id="SSF55781">
    <property type="entry name" value="GAF domain-like"/>
    <property type="match status" value="1"/>
</dbReference>
<feature type="compositionally biased region" description="Basic and acidic residues" evidence="1">
    <location>
        <begin position="79"/>
        <end position="96"/>
    </location>
</feature>
<dbReference type="Proteomes" id="UP001165085">
    <property type="component" value="Unassembled WGS sequence"/>
</dbReference>
<protein>
    <recommendedName>
        <fullName evidence="2">GAF domain-containing protein</fullName>
    </recommendedName>
</protein>
<keyword evidence="4" id="KW-1185">Reference proteome</keyword>
<evidence type="ECO:0000259" key="2">
    <source>
        <dbReference type="SMART" id="SM00065"/>
    </source>
</evidence>
<feature type="domain" description="GAF" evidence="2">
    <location>
        <begin position="236"/>
        <end position="382"/>
    </location>
</feature>
<feature type="compositionally biased region" description="Basic and acidic residues" evidence="1">
    <location>
        <begin position="107"/>
        <end position="124"/>
    </location>
</feature>
<dbReference type="InterPro" id="IPR029016">
    <property type="entry name" value="GAF-like_dom_sf"/>
</dbReference>
<dbReference type="EMBL" id="BRXY01000071">
    <property type="protein sequence ID" value="GMH61339.1"/>
    <property type="molecule type" value="Genomic_DNA"/>
</dbReference>
<dbReference type="SMART" id="SM00065">
    <property type="entry name" value="GAF"/>
    <property type="match status" value="1"/>
</dbReference>
<evidence type="ECO:0000313" key="3">
    <source>
        <dbReference type="EMBL" id="GMH61339.1"/>
    </source>
</evidence>
<organism evidence="3 4">
    <name type="scientific">Triparma strigata</name>
    <dbReference type="NCBI Taxonomy" id="1606541"/>
    <lineage>
        <taxon>Eukaryota</taxon>
        <taxon>Sar</taxon>
        <taxon>Stramenopiles</taxon>
        <taxon>Ochrophyta</taxon>
        <taxon>Bolidophyceae</taxon>
        <taxon>Parmales</taxon>
        <taxon>Triparmaceae</taxon>
        <taxon>Triparma</taxon>
    </lineage>
</organism>
<sequence>MSVSASALLSPSNLTHYSASLLLNLSSDSGKSLSLAKLKTLKQSHLSMMGISDFDDQKVIMKAVKEVVKGKRVEGTSLDDKLESEASAEPKPDKTTRKERKSFGRGSFDKKKSSRSSFDRKSQMDKINSMRGELESDAKAKKLDSLRRRSFDPDQKGSAKNDLMSEVEKNVEADEHAEARITGMGPKGPRKKMANDTELSFTFSASSTETAEKAKRKEKAQQYGNSAQRTAKADDGLHKLGVKIIQAFKDDIKCEKATIIFFDNLKSEMFFYIGETRYRFSQDSGIAGEVLKSGQILNVPDVYSHPKFNRSLDSQTGFKTKSILCAPIRSRSGANDVVAVVQMLNKIGDAGVFTDFDEELIGNCSFRVAEALDLQFSTLVNAQIDMERLSLDDGTGKKKPTYTKEIGEGGAAGDEKPLYEGSRVVSLNRERDSFADVRRKRVDEYGKEIRDSKVGV</sequence>
<gene>
    <name evidence="3" type="ORF">TrST_g6689</name>
</gene>
<dbReference type="InterPro" id="IPR003018">
    <property type="entry name" value="GAF"/>
</dbReference>
<evidence type="ECO:0000313" key="4">
    <source>
        <dbReference type="Proteomes" id="UP001165085"/>
    </source>
</evidence>
<dbReference type="Pfam" id="PF01590">
    <property type="entry name" value="GAF"/>
    <property type="match status" value="1"/>
</dbReference>
<dbReference type="AlphaFoldDB" id="A0A9W7DYL0"/>
<accession>A0A9W7DYL0</accession>
<feature type="region of interest" description="Disordered" evidence="1">
    <location>
        <begin position="395"/>
        <end position="417"/>
    </location>
</feature>
<feature type="compositionally biased region" description="Basic and acidic residues" evidence="1">
    <location>
        <begin position="166"/>
        <end position="179"/>
    </location>
</feature>
<name>A0A9W7DYL0_9STRA</name>
<proteinExistence type="predicted"/>
<feature type="compositionally biased region" description="Basic and acidic residues" evidence="1">
    <location>
        <begin position="132"/>
        <end position="159"/>
    </location>
</feature>
<dbReference type="Gene3D" id="3.30.450.40">
    <property type="match status" value="1"/>
</dbReference>
<comment type="caution">
    <text evidence="3">The sequence shown here is derived from an EMBL/GenBank/DDBJ whole genome shotgun (WGS) entry which is preliminary data.</text>
</comment>
<reference evidence="4" key="1">
    <citation type="journal article" date="2023" name="Commun. Biol.">
        <title>Genome analysis of Parmales, the sister group of diatoms, reveals the evolutionary specialization of diatoms from phago-mixotrophs to photoautotrophs.</title>
        <authorList>
            <person name="Ban H."/>
            <person name="Sato S."/>
            <person name="Yoshikawa S."/>
            <person name="Yamada K."/>
            <person name="Nakamura Y."/>
            <person name="Ichinomiya M."/>
            <person name="Sato N."/>
            <person name="Blanc-Mathieu R."/>
            <person name="Endo H."/>
            <person name="Kuwata A."/>
            <person name="Ogata H."/>
        </authorList>
    </citation>
    <scope>NUCLEOTIDE SEQUENCE [LARGE SCALE GENOMIC DNA]</scope>
    <source>
        <strain evidence="4">NIES 3701</strain>
    </source>
</reference>
<evidence type="ECO:0000256" key="1">
    <source>
        <dbReference type="SAM" id="MobiDB-lite"/>
    </source>
</evidence>
<feature type="region of interest" description="Disordered" evidence="1">
    <location>
        <begin position="205"/>
        <end position="232"/>
    </location>
</feature>
<dbReference type="OrthoDB" id="295473at2759"/>